<gene>
    <name evidence="2" type="ORF">K435DRAFT_608440</name>
</gene>
<dbReference type="Proteomes" id="UP000297245">
    <property type="component" value="Unassembled WGS sequence"/>
</dbReference>
<evidence type="ECO:0000313" key="3">
    <source>
        <dbReference type="Proteomes" id="UP000297245"/>
    </source>
</evidence>
<organism evidence="2 3">
    <name type="scientific">Dendrothele bispora (strain CBS 962.96)</name>
    <dbReference type="NCBI Taxonomy" id="1314807"/>
    <lineage>
        <taxon>Eukaryota</taxon>
        <taxon>Fungi</taxon>
        <taxon>Dikarya</taxon>
        <taxon>Basidiomycota</taxon>
        <taxon>Agaricomycotina</taxon>
        <taxon>Agaricomycetes</taxon>
        <taxon>Agaricomycetidae</taxon>
        <taxon>Agaricales</taxon>
        <taxon>Agaricales incertae sedis</taxon>
        <taxon>Dendrothele</taxon>
    </lineage>
</organism>
<dbReference type="OrthoDB" id="3149508at2759"/>
<proteinExistence type="predicted"/>
<feature type="non-terminal residue" evidence="2">
    <location>
        <position position="1"/>
    </location>
</feature>
<dbReference type="Pfam" id="PF18803">
    <property type="entry name" value="CxC2"/>
    <property type="match status" value="1"/>
</dbReference>
<dbReference type="EMBL" id="ML179086">
    <property type="protein sequence ID" value="THV01650.1"/>
    <property type="molecule type" value="Genomic_DNA"/>
</dbReference>
<evidence type="ECO:0000259" key="1">
    <source>
        <dbReference type="Pfam" id="PF18803"/>
    </source>
</evidence>
<dbReference type="InterPro" id="IPR041457">
    <property type="entry name" value="CxC2_KDZ-assoc"/>
</dbReference>
<reference evidence="2 3" key="1">
    <citation type="journal article" date="2019" name="Nat. Ecol. Evol.">
        <title>Megaphylogeny resolves global patterns of mushroom evolution.</title>
        <authorList>
            <person name="Varga T."/>
            <person name="Krizsan K."/>
            <person name="Foldi C."/>
            <person name="Dima B."/>
            <person name="Sanchez-Garcia M."/>
            <person name="Sanchez-Ramirez S."/>
            <person name="Szollosi G.J."/>
            <person name="Szarkandi J.G."/>
            <person name="Papp V."/>
            <person name="Albert L."/>
            <person name="Andreopoulos W."/>
            <person name="Angelini C."/>
            <person name="Antonin V."/>
            <person name="Barry K.W."/>
            <person name="Bougher N.L."/>
            <person name="Buchanan P."/>
            <person name="Buyck B."/>
            <person name="Bense V."/>
            <person name="Catcheside P."/>
            <person name="Chovatia M."/>
            <person name="Cooper J."/>
            <person name="Damon W."/>
            <person name="Desjardin D."/>
            <person name="Finy P."/>
            <person name="Geml J."/>
            <person name="Haridas S."/>
            <person name="Hughes K."/>
            <person name="Justo A."/>
            <person name="Karasinski D."/>
            <person name="Kautmanova I."/>
            <person name="Kiss B."/>
            <person name="Kocsube S."/>
            <person name="Kotiranta H."/>
            <person name="LaButti K.M."/>
            <person name="Lechner B.E."/>
            <person name="Liimatainen K."/>
            <person name="Lipzen A."/>
            <person name="Lukacs Z."/>
            <person name="Mihaltcheva S."/>
            <person name="Morgado L.N."/>
            <person name="Niskanen T."/>
            <person name="Noordeloos M.E."/>
            <person name="Ohm R.A."/>
            <person name="Ortiz-Santana B."/>
            <person name="Ovrebo C."/>
            <person name="Racz N."/>
            <person name="Riley R."/>
            <person name="Savchenko A."/>
            <person name="Shiryaev A."/>
            <person name="Soop K."/>
            <person name="Spirin V."/>
            <person name="Szebenyi C."/>
            <person name="Tomsovsky M."/>
            <person name="Tulloss R.E."/>
            <person name="Uehling J."/>
            <person name="Grigoriev I.V."/>
            <person name="Vagvolgyi C."/>
            <person name="Papp T."/>
            <person name="Martin F.M."/>
            <person name="Miettinen O."/>
            <person name="Hibbett D.S."/>
            <person name="Nagy L.G."/>
        </authorList>
    </citation>
    <scope>NUCLEOTIDE SEQUENCE [LARGE SCALE GENOMIC DNA]</scope>
    <source>
        <strain evidence="2 3">CBS 962.96</strain>
    </source>
</reference>
<protein>
    <recommendedName>
        <fullName evidence="1">CxC2-like cysteine cluster KDZ transposase-associated domain-containing protein</fullName>
    </recommendedName>
</protein>
<dbReference type="AlphaFoldDB" id="A0A4S8MG62"/>
<feature type="domain" description="CxC2-like cysteine cluster KDZ transposase-associated" evidence="1">
    <location>
        <begin position="2"/>
        <end position="78"/>
    </location>
</feature>
<sequence>VQLIVAHPNGVHSTLARYCRCPSAPTRWYQLFNADMFPATLEFPGTAFTFDCLRRFDTHTKTSRKNAYDYCQYLQRIT</sequence>
<evidence type="ECO:0000313" key="2">
    <source>
        <dbReference type="EMBL" id="THV01650.1"/>
    </source>
</evidence>
<feature type="non-terminal residue" evidence="2">
    <location>
        <position position="78"/>
    </location>
</feature>
<name>A0A4S8MG62_DENBC</name>
<accession>A0A4S8MG62</accession>
<keyword evidence="3" id="KW-1185">Reference proteome</keyword>